<sequence>MPITLGHHAVALDRNQFLCSCPELGCNQKTIQYRGKVYQGKIFSRQSYPGHLQRNPSAQPEAVGAATNVASAVVQLTPSTSAPPVVGQPTPSDSSAPAVVQPMASTSSGIYAPQLSYLPNLASAQASTSTAILPPIGGAVAATRPNKRAREELDEDRDSDDSDLGNTVPPAPKASRTQLTYTSNTPSLPEIFLQHPMCLREMFKVTKNHLFNNLSVDACRQSLRTARDSVEEHLKQLDPNIKTTPWTQIPRTIPTLLKTFDLNTTIQSKICCPFCCALHPVLPIDQINMNQLCNHPRFTSKTSKEKRKSCDQPLYETPSVMAWQDAQVFRF</sequence>
<evidence type="ECO:0000313" key="3">
    <source>
        <dbReference type="Proteomes" id="UP000001072"/>
    </source>
</evidence>
<feature type="compositionally biased region" description="Acidic residues" evidence="1">
    <location>
        <begin position="152"/>
        <end position="163"/>
    </location>
</feature>
<dbReference type="EMBL" id="GL883112">
    <property type="protein sequence ID" value="EGG05681.1"/>
    <property type="molecule type" value="Genomic_DNA"/>
</dbReference>
<reference evidence="3" key="1">
    <citation type="journal article" date="2011" name="Proc. Natl. Acad. Sci. U.S.A.">
        <title>Obligate biotrophy features unraveled by the genomic analysis of rust fungi.</title>
        <authorList>
            <person name="Duplessis S."/>
            <person name="Cuomo C.A."/>
            <person name="Lin Y.-C."/>
            <person name="Aerts A."/>
            <person name="Tisserant E."/>
            <person name="Veneault-Fourrey C."/>
            <person name="Joly D.L."/>
            <person name="Hacquard S."/>
            <person name="Amselem J."/>
            <person name="Cantarel B.L."/>
            <person name="Chiu R."/>
            <person name="Coutinho P.M."/>
            <person name="Feau N."/>
            <person name="Field M."/>
            <person name="Frey P."/>
            <person name="Gelhaye E."/>
            <person name="Goldberg J."/>
            <person name="Grabherr M.G."/>
            <person name="Kodira C.D."/>
            <person name="Kohler A."/>
            <person name="Kuees U."/>
            <person name="Lindquist E.A."/>
            <person name="Lucas S.M."/>
            <person name="Mago R."/>
            <person name="Mauceli E."/>
            <person name="Morin E."/>
            <person name="Murat C."/>
            <person name="Pangilinan J.L."/>
            <person name="Park R."/>
            <person name="Pearson M."/>
            <person name="Quesneville H."/>
            <person name="Rouhier N."/>
            <person name="Sakthikumar S."/>
            <person name="Salamov A.A."/>
            <person name="Schmutz J."/>
            <person name="Selles B."/>
            <person name="Shapiro H."/>
            <person name="Tanguay P."/>
            <person name="Tuskan G.A."/>
            <person name="Henrissat B."/>
            <person name="Van de Peer Y."/>
            <person name="Rouze P."/>
            <person name="Ellis J.G."/>
            <person name="Dodds P.N."/>
            <person name="Schein J.E."/>
            <person name="Zhong S."/>
            <person name="Hamelin R.C."/>
            <person name="Grigoriev I.V."/>
            <person name="Szabo L.J."/>
            <person name="Martin F."/>
        </authorList>
    </citation>
    <scope>NUCLEOTIDE SEQUENCE [LARGE SCALE GENOMIC DNA]</scope>
    <source>
        <strain evidence="3">98AG31 / pathotype 3-4-7</strain>
    </source>
</reference>
<organism evidence="3">
    <name type="scientific">Melampsora larici-populina (strain 98AG31 / pathotype 3-4-7)</name>
    <name type="common">Poplar leaf rust fungus</name>
    <dbReference type="NCBI Taxonomy" id="747676"/>
    <lineage>
        <taxon>Eukaryota</taxon>
        <taxon>Fungi</taxon>
        <taxon>Dikarya</taxon>
        <taxon>Basidiomycota</taxon>
        <taxon>Pucciniomycotina</taxon>
        <taxon>Pucciniomycetes</taxon>
        <taxon>Pucciniales</taxon>
        <taxon>Melampsoraceae</taxon>
        <taxon>Melampsora</taxon>
    </lineage>
</organism>
<evidence type="ECO:0000313" key="2">
    <source>
        <dbReference type="EMBL" id="EGG05681.1"/>
    </source>
</evidence>
<feature type="region of interest" description="Disordered" evidence="1">
    <location>
        <begin position="142"/>
        <end position="182"/>
    </location>
</feature>
<feature type="region of interest" description="Disordered" evidence="1">
    <location>
        <begin position="80"/>
        <end position="99"/>
    </location>
</feature>
<name>F4RPT7_MELLP</name>
<dbReference type="AlphaFoldDB" id="F4RPT7"/>
<dbReference type="InParanoid" id="F4RPT7"/>
<accession>F4RPT7</accession>
<keyword evidence="3" id="KW-1185">Reference proteome</keyword>
<evidence type="ECO:0000256" key="1">
    <source>
        <dbReference type="SAM" id="MobiDB-lite"/>
    </source>
</evidence>
<dbReference type="VEuPathDB" id="FungiDB:MELLADRAFT_87868"/>
<protein>
    <submittedName>
        <fullName evidence="2">Uncharacterized protein</fullName>
    </submittedName>
</protein>
<dbReference type="HOGENOM" id="CLU_057735_0_0_1"/>
<proteinExistence type="predicted"/>
<gene>
    <name evidence="2" type="ORF">MELLADRAFT_87868</name>
</gene>
<dbReference type="KEGG" id="mlr:MELLADRAFT_87868"/>
<dbReference type="RefSeq" id="XP_007411170.1">
    <property type="nucleotide sequence ID" value="XM_007411108.1"/>
</dbReference>
<dbReference type="Proteomes" id="UP000001072">
    <property type="component" value="Unassembled WGS sequence"/>
</dbReference>
<dbReference type="GeneID" id="18934674"/>